<dbReference type="InterPro" id="IPR036249">
    <property type="entry name" value="Thioredoxin-like_sf"/>
</dbReference>
<sequence>MTKIALGNNGISYDEVDLTTSAAALEYVQEELGYSADPVVVDNADEQNHWSGFRPDKIDALTGKNCLGGLDLICLDELD</sequence>
<proteinExistence type="predicted"/>
<accession>A0A3P5X677</accession>
<protein>
    <submittedName>
        <fullName evidence="1">Glutaredoxin-like protein</fullName>
    </submittedName>
</protein>
<organism evidence="1 2">
    <name type="scientific">Arthrobacter ulcerisalmonis</name>
    <dbReference type="NCBI Taxonomy" id="2483813"/>
    <lineage>
        <taxon>Bacteria</taxon>
        <taxon>Bacillati</taxon>
        <taxon>Actinomycetota</taxon>
        <taxon>Actinomycetes</taxon>
        <taxon>Micrococcales</taxon>
        <taxon>Micrococcaceae</taxon>
        <taxon>Arthrobacter</taxon>
    </lineage>
</organism>
<reference evidence="1 2" key="1">
    <citation type="submission" date="2018-11" db="EMBL/GenBank/DDBJ databases">
        <authorList>
            <person name="Criscuolo A."/>
        </authorList>
    </citation>
    <scope>NUCLEOTIDE SEQUENCE [LARGE SCALE GENOMIC DNA]</scope>
    <source>
        <strain evidence="1">AT11b</strain>
    </source>
</reference>
<name>A0A3P5X677_9MICC</name>
<dbReference type="Gene3D" id="3.40.30.10">
    <property type="entry name" value="Glutaredoxin"/>
    <property type="match status" value="1"/>
</dbReference>
<dbReference type="Proteomes" id="UP000280861">
    <property type="component" value="Unassembled WGS sequence"/>
</dbReference>
<keyword evidence="2" id="KW-1185">Reference proteome</keyword>
<dbReference type="CDD" id="cd02976">
    <property type="entry name" value="NrdH"/>
    <property type="match status" value="1"/>
</dbReference>
<evidence type="ECO:0000313" key="2">
    <source>
        <dbReference type="Proteomes" id="UP000280861"/>
    </source>
</evidence>
<dbReference type="EMBL" id="UXAU01000036">
    <property type="protein sequence ID" value="VDC30299.1"/>
    <property type="molecule type" value="Genomic_DNA"/>
</dbReference>
<dbReference type="OrthoDB" id="8545217at2"/>
<evidence type="ECO:0000313" key="1">
    <source>
        <dbReference type="EMBL" id="VDC30299.1"/>
    </source>
</evidence>
<dbReference type="SUPFAM" id="SSF52833">
    <property type="entry name" value="Thioredoxin-like"/>
    <property type="match status" value="1"/>
</dbReference>
<dbReference type="AlphaFoldDB" id="A0A3P5X677"/>
<gene>
    <name evidence="1" type="ORF">PSET11_02459</name>
</gene>